<evidence type="ECO:0000313" key="6">
    <source>
        <dbReference type="Proteomes" id="UP000005089"/>
    </source>
</evidence>
<evidence type="ECO:0000256" key="2">
    <source>
        <dbReference type="ARBA" id="ARBA00022801"/>
    </source>
</evidence>
<dbReference type="eggNOG" id="COG3049">
    <property type="taxonomic scope" value="Bacteria"/>
</dbReference>
<evidence type="ECO:0000313" key="5">
    <source>
        <dbReference type="EMBL" id="EEO30386.1"/>
    </source>
</evidence>
<dbReference type="AlphaFoldDB" id="C3XB10"/>
<comment type="similarity">
    <text evidence="1">Belongs to the peptidase C59 family.</text>
</comment>
<accession>C3XB10</accession>
<evidence type="ECO:0000259" key="4">
    <source>
        <dbReference type="Pfam" id="PF02275"/>
    </source>
</evidence>
<dbReference type="Pfam" id="PF02275">
    <property type="entry name" value="CBAH"/>
    <property type="match status" value="1"/>
</dbReference>
<dbReference type="InterPro" id="IPR029055">
    <property type="entry name" value="Ntn_hydrolases_N"/>
</dbReference>
<dbReference type="Proteomes" id="UP000005089">
    <property type="component" value="Unassembled WGS sequence"/>
</dbReference>
<feature type="chain" id="PRO_5002933848" evidence="3">
    <location>
        <begin position="30"/>
        <end position="365"/>
    </location>
</feature>
<dbReference type="HOGENOM" id="CLU_045206_0_1_4"/>
<protein>
    <submittedName>
        <fullName evidence="5">Linear amide C-N hydrolase, choloylglycine hydrolase family protein</fullName>
        <ecNumber evidence="5">3.5.1.-</ecNumber>
    </submittedName>
</protein>
<dbReference type="EMBL" id="GG658170">
    <property type="protein sequence ID" value="EEO30386.1"/>
    <property type="molecule type" value="Genomic_DNA"/>
</dbReference>
<keyword evidence="6" id="KW-1185">Reference proteome</keyword>
<dbReference type="CDD" id="cd01902">
    <property type="entry name" value="Ntn_CGH"/>
    <property type="match status" value="1"/>
</dbReference>
<dbReference type="Gene3D" id="3.60.60.10">
    <property type="entry name" value="Penicillin V Acylase, Chain A"/>
    <property type="match status" value="1"/>
</dbReference>
<dbReference type="EC" id="3.5.1.-" evidence="5"/>
<name>C3XB10_OXAFO</name>
<dbReference type="GO" id="GO:0016787">
    <property type="term" value="F:hydrolase activity"/>
    <property type="evidence" value="ECO:0007669"/>
    <property type="project" value="UniProtKB-KW"/>
</dbReference>
<dbReference type="InterPro" id="IPR052193">
    <property type="entry name" value="Peptidase_C59"/>
</dbReference>
<dbReference type="InterPro" id="IPR029132">
    <property type="entry name" value="CBAH/NAAA_C"/>
</dbReference>
<organism evidence="5 6">
    <name type="scientific">Oxalobacter formigenes OXCC13</name>
    <dbReference type="NCBI Taxonomy" id="556269"/>
    <lineage>
        <taxon>Bacteria</taxon>
        <taxon>Pseudomonadati</taxon>
        <taxon>Pseudomonadota</taxon>
        <taxon>Betaproteobacteria</taxon>
        <taxon>Burkholderiales</taxon>
        <taxon>Oxalobacteraceae</taxon>
        <taxon>Oxalobacter</taxon>
    </lineage>
</organism>
<sequence length="365" mass="40733">MICKKKISALALGLMTMFGISLSSQPVLACTRILYVGEQNMVATGRNMDWKEDMKSDLWIFPRGMVRNGLAGSASLNWESRYGSVITSGYGAGSTDGMNEKGLVANLLFLVETDYGKPSKNEKVLALSLWLQYFLDNYATVSEAVAAQQKNPLHLVYSKIIPNGSEPRLHLSVSDSTGDSAIFEYVDGKLNIYHGREYKVLTNSPVYNQQLAINNYWKEIGGFVFLPGTNKSSDRFARASFYLDAIPKKEDPNYISGVPGRSYDYQAVAQVMSISRAVSVPLGISIPDKPNLSSTIWRTISDQKNRIYYFDSATRPNVIWVAFDKVDFRKGAPVKKLDLQNNQIYSGEVSSYFNESKPLMFMDAL</sequence>
<dbReference type="SUPFAM" id="SSF56235">
    <property type="entry name" value="N-terminal nucleophile aminohydrolases (Ntn hydrolases)"/>
    <property type="match status" value="1"/>
</dbReference>
<gene>
    <name evidence="5" type="ORF">OFBG_01414</name>
</gene>
<dbReference type="GeneID" id="77134596"/>
<dbReference type="STRING" id="847.BRW83_0692"/>
<keyword evidence="3" id="KW-0732">Signal</keyword>
<keyword evidence="2 5" id="KW-0378">Hydrolase</keyword>
<dbReference type="RefSeq" id="WP_005881496.1">
    <property type="nucleotide sequence ID" value="NZ_CP019430.1"/>
</dbReference>
<evidence type="ECO:0000256" key="3">
    <source>
        <dbReference type="SAM" id="SignalP"/>
    </source>
</evidence>
<feature type="signal peptide" evidence="3">
    <location>
        <begin position="1"/>
        <end position="29"/>
    </location>
</feature>
<evidence type="ECO:0000256" key="1">
    <source>
        <dbReference type="ARBA" id="ARBA00006625"/>
    </source>
</evidence>
<reference evidence="5 6" key="1">
    <citation type="submission" date="2009-02" db="EMBL/GenBank/DDBJ databases">
        <title>The Genome Sequence of Oxalobacter formigenes OXCC13.</title>
        <authorList>
            <consortium name="The Broad Institute Genome Sequencing Platform"/>
            <person name="Ward D."/>
            <person name="Young S.K."/>
            <person name="Kodira C.D."/>
            <person name="Zeng Q."/>
            <person name="Koehrsen M."/>
            <person name="Alvarado L."/>
            <person name="Berlin A."/>
            <person name="Borenstein D."/>
            <person name="Chen Z."/>
            <person name="Engels R."/>
            <person name="Freedman E."/>
            <person name="Gellesch M."/>
            <person name="Goldberg J."/>
            <person name="Griggs A."/>
            <person name="Gujja S."/>
            <person name="Heiman D."/>
            <person name="Hepburn T."/>
            <person name="Howarth C."/>
            <person name="Jen D."/>
            <person name="Larson L."/>
            <person name="Lewis B."/>
            <person name="Mehta T."/>
            <person name="Park D."/>
            <person name="Pearson M."/>
            <person name="Roberts A."/>
            <person name="Saif S."/>
            <person name="Shea T."/>
            <person name="Shenoy N."/>
            <person name="Sisk P."/>
            <person name="Stolte C."/>
            <person name="Sykes S."/>
            <person name="Walk T."/>
            <person name="White J."/>
            <person name="Yandava C."/>
            <person name="Allison M.J."/>
            <person name="Lander E."/>
            <person name="Nusbaum C."/>
            <person name="Galagan J."/>
            <person name="Birren B."/>
        </authorList>
    </citation>
    <scope>NUCLEOTIDE SEQUENCE [LARGE SCALE GENOMIC DNA]</scope>
    <source>
        <strain evidence="5 6">OXCC13</strain>
    </source>
</reference>
<dbReference type="PANTHER" id="PTHR35527:SF2">
    <property type="entry name" value="HYDROLASE"/>
    <property type="match status" value="1"/>
</dbReference>
<dbReference type="PANTHER" id="PTHR35527">
    <property type="entry name" value="CHOLOYLGLYCINE HYDROLASE"/>
    <property type="match status" value="1"/>
</dbReference>
<proteinExistence type="inferred from homology"/>
<feature type="domain" description="Choloylglycine hydrolase/NAAA C-terminal" evidence="4">
    <location>
        <begin position="30"/>
        <end position="328"/>
    </location>
</feature>